<organism evidence="8 9">
    <name type="scientific">Actinoplanes awajinensis subsp. mycoplanecinus</name>
    <dbReference type="NCBI Taxonomy" id="135947"/>
    <lineage>
        <taxon>Bacteria</taxon>
        <taxon>Bacillati</taxon>
        <taxon>Actinomycetota</taxon>
        <taxon>Actinomycetes</taxon>
        <taxon>Micromonosporales</taxon>
        <taxon>Micromonosporaceae</taxon>
        <taxon>Actinoplanes</taxon>
    </lineage>
</organism>
<reference evidence="8 9" key="1">
    <citation type="submission" date="2015-10" db="EMBL/GenBank/DDBJ databases">
        <authorList>
            <person name="Gilbert D.G."/>
        </authorList>
    </citation>
    <scope>NUCLEOTIDE SEQUENCE [LARGE SCALE GENOMIC DNA]</scope>
    <source>
        <strain evidence="8 9">NRRL B-16712</strain>
    </source>
</reference>
<keyword evidence="4 6" id="KW-0808">Transferase</keyword>
<dbReference type="Proteomes" id="UP000053244">
    <property type="component" value="Unassembled WGS sequence"/>
</dbReference>
<evidence type="ECO:0000256" key="4">
    <source>
        <dbReference type="ARBA" id="ARBA00022679"/>
    </source>
</evidence>
<dbReference type="EMBL" id="LLZH01000326">
    <property type="protein sequence ID" value="KUL23966.1"/>
    <property type="molecule type" value="Genomic_DNA"/>
</dbReference>
<keyword evidence="3 6" id="KW-0032">Aminotransferase</keyword>
<dbReference type="Pfam" id="PF00155">
    <property type="entry name" value="Aminotran_1_2"/>
    <property type="match status" value="1"/>
</dbReference>
<proteinExistence type="inferred from homology"/>
<evidence type="ECO:0000259" key="7">
    <source>
        <dbReference type="Pfam" id="PF00155"/>
    </source>
</evidence>
<dbReference type="InterPro" id="IPR015424">
    <property type="entry name" value="PyrdxlP-dep_Trfase"/>
</dbReference>
<protein>
    <recommendedName>
        <fullName evidence="6">Aminotransferase</fullName>
        <ecNumber evidence="6">2.6.1.-</ecNumber>
    </recommendedName>
</protein>
<evidence type="ECO:0000256" key="2">
    <source>
        <dbReference type="ARBA" id="ARBA00007441"/>
    </source>
</evidence>
<dbReference type="GO" id="GO:0005737">
    <property type="term" value="C:cytoplasm"/>
    <property type="evidence" value="ECO:0007669"/>
    <property type="project" value="TreeGrafter"/>
</dbReference>
<comment type="caution">
    <text evidence="8">The sequence shown here is derived from an EMBL/GenBank/DDBJ whole genome shotgun (WGS) entry which is preliminary data.</text>
</comment>
<feature type="domain" description="Aminotransferase class I/classII large" evidence="7">
    <location>
        <begin position="30"/>
        <end position="358"/>
    </location>
</feature>
<dbReference type="PANTHER" id="PTHR43807:SF20">
    <property type="entry name" value="FI04487P"/>
    <property type="match status" value="1"/>
</dbReference>
<dbReference type="InterPro" id="IPR004839">
    <property type="entry name" value="Aminotransferase_I/II_large"/>
</dbReference>
<dbReference type="Gene3D" id="3.90.1150.10">
    <property type="entry name" value="Aspartate Aminotransferase, domain 1"/>
    <property type="match status" value="1"/>
</dbReference>
<dbReference type="FunFam" id="3.40.640.10:FF:000033">
    <property type="entry name" value="Aspartate aminotransferase"/>
    <property type="match status" value="1"/>
</dbReference>
<dbReference type="InterPro" id="IPR051326">
    <property type="entry name" value="Kynurenine-oxoglutarate_AT"/>
</dbReference>
<evidence type="ECO:0000313" key="9">
    <source>
        <dbReference type="Proteomes" id="UP000053244"/>
    </source>
</evidence>
<dbReference type="InterPro" id="IPR004838">
    <property type="entry name" value="NHTrfase_class1_PyrdxlP-BS"/>
</dbReference>
<dbReference type="SUPFAM" id="SSF53383">
    <property type="entry name" value="PLP-dependent transferases"/>
    <property type="match status" value="1"/>
</dbReference>
<dbReference type="EC" id="2.6.1.-" evidence="6"/>
<sequence>MNGPLRPSLQSLGTSVFTRLTQLANQHGAINLAQGFPDFDPPATLLDAADDAMRHQFNQYAPSPGLPALRTAIAEHSRRRYGVDYDPDTEVTVTVGATEGIWAAVTALISPGDEAIVVEPFYETYPAVVAAAGGVVRYVPTTFPDFRLDLDRLAAAFTSRTRLVFLNSPNNPGGALLTAEEFAAVAALADRYDAYLLCDETYEHLVYDAAAHLRASAVPGCRDRTMVVSSASKTFSVTGWRVGWVLAPPPLTDAVRRVHQFITFAAPTPLQQAVATALSTGADSGYFGALRAEYTERRDVLIDYLDRAGLPAARPAGAFFVMARCPDDDERWVTELIRGAGVAAIPGSAFYHDRSGGRDLVRFAFCKQLSTLHAAGARLMGKEDTDATD</sequence>
<evidence type="ECO:0000256" key="5">
    <source>
        <dbReference type="ARBA" id="ARBA00022898"/>
    </source>
</evidence>
<dbReference type="InterPro" id="IPR015421">
    <property type="entry name" value="PyrdxlP-dep_Trfase_major"/>
</dbReference>
<dbReference type="AlphaFoldDB" id="A0A124G7U8"/>
<keyword evidence="9" id="KW-1185">Reference proteome</keyword>
<dbReference type="CDD" id="cd00609">
    <property type="entry name" value="AAT_like"/>
    <property type="match status" value="1"/>
</dbReference>
<dbReference type="InterPro" id="IPR015422">
    <property type="entry name" value="PyrdxlP-dep_Trfase_small"/>
</dbReference>
<evidence type="ECO:0000256" key="3">
    <source>
        <dbReference type="ARBA" id="ARBA00022576"/>
    </source>
</evidence>
<dbReference type="GO" id="GO:0016212">
    <property type="term" value="F:kynurenine-oxoglutarate transaminase activity"/>
    <property type="evidence" value="ECO:0007669"/>
    <property type="project" value="TreeGrafter"/>
</dbReference>
<comment type="similarity">
    <text evidence="2 6">Belongs to the class-I pyridoxal-phosphate-dependent aminotransferase family.</text>
</comment>
<evidence type="ECO:0000256" key="1">
    <source>
        <dbReference type="ARBA" id="ARBA00001933"/>
    </source>
</evidence>
<dbReference type="PANTHER" id="PTHR43807">
    <property type="entry name" value="FI04487P"/>
    <property type="match status" value="1"/>
</dbReference>
<keyword evidence="5" id="KW-0663">Pyridoxal phosphate</keyword>
<dbReference type="GO" id="GO:0030170">
    <property type="term" value="F:pyridoxal phosphate binding"/>
    <property type="evidence" value="ECO:0007669"/>
    <property type="project" value="InterPro"/>
</dbReference>
<name>A0A124G7U8_9ACTN</name>
<dbReference type="Gene3D" id="3.40.640.10">
    <property type="entry name" value="Type I PLP-dependent aspartate aminotransferase-like (Major domain)"/>
    <property type="match status" value="1"/>
</dbReference>
<evidence type="ECO:0000313" key="8">
    <source>
        <dbReference type="EMBL" id="KUL23966.1"/>
    </source>
</evidence>
<evidence type="ECO:0000256" key="6">
    <source>
        <dbReference type="RuleBase" id="RU000481"/>
    </source>
</evidence>
<dbReference type="PROSITE" id="PS00105">
    <property type="entry name" value="AA_TRANSFER_CLASS_1"/>
    <property type="match status" value="1"/>
</dbReference>
<comment type="cofactor">
    <cofactor evidence="1 6">
        <name>pyridoxal 5'-phosphate</name>
        <dbReference type="ChEBI" id="CHEBI:597326"/>
    </cofactor>
</comment>
<accession>A0A124G7U8</accession>
<gene>
    <name evidence="8" type="ORF">ADL15_44955</name>
</gene>